<evidence type="ECO:0000313" key="2">
    <source>
        <dbReference type="EMBL" id="KXH68229.1"/>
    </source>
</evidence>
<gene>
    <name evidence="2" type="ORF">CSAL01_12745</name>
</gene>
<keyword evidence="3" id="KW-1185">Reference proteome</keyword>
<protein>
    <submittedName>
        <fullName evidence="2">Na+/H+/K+ antiporter P-type ATPase</fullName>
    </submittedName>
</protein>
<proteinExistence type="predicted"/>
<sequence>MDDEVELKHQKEAAGDRIRWDADEEAGRKAHRSNAGPALHHARSNTAMAIHSVRSRRNSIDAAAELPI</sequence>
<evidence type="ECO:0000256" key="1">
    <source>
        <dbReference type="SAM" id="MobiDB-lite"/>
    </source>
</evidence>
<feature type="compositionally biased region" description="Basic and acidic residues" evidence="1">
    <location>
        <begin position="1"/>
        <end position="28"/>
    </location>
</feature>
<dbReference type="Proteomes" id="UP000070121">
    <property type="component" value="Unassembled WGS sequence"/>
</dbReference>
<name>A0A135V694_9PEZI</name>
<dbReference type="AlphaFoldDB" id="A0A135V694"/>
<evidence type="ECO:0000313" key="3">
    <source>
        <dbReference type="Proteomes" id="UP000070121"/>
    </source>
</evidence>
<reference evidence="2 3" key="1">
    <citation type="submission" date="2014-02" db="EMBL/GenBank/DDBJ databases">
        <title>The genome sequence of Colletotrichum salicis CBS 607.94.</title>
        <authorList>
            <person name="Baroncelli R."/>
            <person name="Thon M.R."/>
        </authorList>
    </citation>
    <scope>NUCLEOTIDE SEQUENCE [LARGE SCALE GENOMIC DNA]</scope>
    <source>
        <strain evidence="2 3">CBS 607.94</strain>
    </source>
</reference>
<comment type="caution">
    <text evidence="2">The sequence shown here is derived from an EMBL/GenBank/DDBJ whole genome shotgun (WGS) entry which is preliminary data.</text>
</comment>
<feature type="non-terminal residue" evidence="2">
    <location>
        <position position="68"/>
    </location>
</feature>
<dbReference type="STRING" id="1209931.A0A135V694"/>
<organism evidence="2 3">
    <name type="scientific">Colletotrichum salicis</name>
    <dbReference type="NCBI Taxonomy" id="1209931"/>
    <lineage>
        <taxon>Eukaryota</taxon>
        <taxon>Fungi</taxon>
        <taxon>Dikarya</taxon>
        <taxon>Ascomycota</taxon>
        <taxon>Pezizomycotina</taxon>
        <taxon>Sordariomycetes</taxon>
        <taxon>Hypocreomycetidae</taxon>
        <taxon>Glomerellales</taxon>
        <taxon>Glomerellaceae</taxon>
        <taxon>Colletotrichum</taxon>
        <taxon>Colletotrichum acutatum species complex</taxon>
    </lineage>
</organism>
<accession>A0A135V694</accession>
<dbReference type="EMBL" id="JFFI01000358">
    <property type="protein sequence ID" value="KXH68229.1"/>
    <property type="molecule type" value="Genomic_DNA"/>
</dbReference>
<feature type="region of interest" description="Disordered" evidence="1">
    <location>
        <begin position="1"/>
        <end position="39"/>
    </location>
</feature>